<reference evidence="1 2" key="1">
    <citation type="submission" date="2015-04" db="EMBL/GenBank/DDBJ databases">
        <title>Genome sequence of aromatic hydrocarbons-degrading Sphingobium chungbukense DJ77.</title>
        <authorList>
            <person name="Kim Y.-C."/>
            <person name="Chae J.-C."/>
        </authorList>
    </citation>
    <scope>NUCLEOTIDE SEQUENCE [LARGE SCALE GENOMIC DNA]</scope>
    <source>
        <strain evidence="1 2">DJ77</strain>
    </source>
</reference>
<keyword evidence="2" id="KW-1185">Reference proteome</keyword>
<comment type="caution">
    <text evidence="1">The sequence shown here is derived from an EMBL/GenBank/DDBJ whole genome shotgun (WGS) entry which is preliminary data.</text>
</comment>
<proteinExistence type="predicted"/>
<gene>
    <name evidence="1" type="ORF">YP76_17985</name>
</gene>
<sequence>MRHLVDGVTVASTHSDNDNNHLSIVHFVDETITDTAQLDFIAILARGQAGRRDMWRLKAFYQLLLELFPNLRIEFAPFL</sequence>
<protein>
    <submittedName>
        <fullName evidence="1">Uncharacterized protein</fullName>
    </submittedName>
</protein>
<evidence type="ECO:0000313" key="1">
    <source>
        <dbReference type="EMBL" id="KKW90497.1"/>
    </source>
</evidence>
<evidence type="ECO:0000313" key="2">
    <source>
        <dbReference type="Proteomes" id="UP000033874"/>
    </source>
</evidence>
<dbReference type="EMBL" id="LBIC01000009">
    <property type="protein sequence ID" value="KKW90497.1"/>
    <property type="molecule type" value="Genomic_DNA"/>
</dbReference>
<name>A0A0M3AK75_9SPHN</name>
<dbReference type="AlphaFoldDB" id="A0A0M3AK75"/>
<dbReference type="Proteomes" id="UP000033874">
    <property type="component" value="Unassembled WGS sequence"/>
</dbReference>
<organism evidence="1 2">
    <name type="scientific">Sphingobium chungbukense</name>
    <dbReference type="NCBI Taxonomy" id="56193"/>
    <lineage>
        <taxon>Bacteria</taxon>
        <taxon>Pseudomonadati</taxon>
        <taxon>Pseudomonadota</taxon>
        <taxon>Alphaproteobacteria</taxon>
        <taxon>Sphingomonadales</taxon>
        <taxon>Sphingomonadaceae</taxon>
        <taxon>Sphingobium</taxon>
    </lineage>
</organism>
<dbReference type="PATRIC" id="fig|56193.3.peg.3767"/>
<accession>A0A0M3AK75</accession>